<accession>A0A7S1NC88</accession>
<dbReference type="AlphaFoldDB" id="A0A7S1NC88"/>
<gene>
    <name evidence="1" type="ORF">EGYM00392_LOCUS20337</name>
</gene>
<reference evidence="1" key="1">
    <citation type="submission" date="2021-01" db="EMBL/GenBank/DDBJ databases">
        <authorList>
            <person name="Corre E."/>
            <person name="Pelletier E."/>
            <person name="Niang G."/>
            <person name="Scheremetjew M."/>
            <person name="Finn R."/>
            <person name="Kale V."/>
            <person name="Holt S."/>
            <person name="Cochrane G."/>
            <person name="Meng A."/>
            <person name="Brown T."/>
            <person name="Cohen L."/>
        </authorList>
    </citation>
    <scope>NUCLEOTIDE SEQUENCE</scope>
    <source>
        <strain evidence="1">NIES-381</strain>
    </source>
</reference>
<protein>
    <submittedName>
        <fullName evidence="1">Uncharacterized protein</fullName>
    </submittedName>
</protein>
<proteinExistence type="predicted"/>
<dbReference type="EMBL" id="HBGA01055198">
    <property type="protein sequence ID" value="CAD9009243.1"/>
    <property type="molecule type" value="Transcribed_RNA"/>
</dbReference>
<evidence type="ECO:0000313" key="1">
    <source>
        <dbReference type="EMBL" id="CAD9009243.1"/>
    </source>
</evidence>
<name>A0A7S1NC88_9EUGL</name>
<organism evidence="1">
    <name type="scientific">Eutreptiella gymnastica</name>
    <dbReference type="NCBI Taxonomy" id="73025"/>
    <lineage>
        <taxon>Eukaryota</taxon>
        <taxon>Discoba</taxon>
        <taxon>Euglenozoa</taxon>
        <taxon>Euglenida</taxon>
        <taxon>Spirocuta</taxon>
        <taxon>Euglenophyceae</taxon>
        <taxon>Eutreptiales</taxon>
        <taxon>Eutreptiaceae</taxon>
        <taxon>Eutreptiella</taxon>
    </lineage>
</organism>
<sequence length="114" mass="12519">MAGAWVMQNAFRAGYWVTGLNKVHARHRKMAESGHPRAKWALSAANMQANTPTIALARARREKNEGVRGVESMSSVLNVFPTHVSFLASLLCVGAEKVQGQAQGRCTRRIIFTP</sequence>